<dbReference type="RefSeq" id="WP_232676793.1">
    <property type="nucleotide sequence ID" value="NZ_CP150845.1"/>
</dbReference>
<keyword evidence="1" id="KW-0812">Transmembrane</keyword>
<evidence type="ECO:0000313" key="3">
    <source>
        <dbReference type="Proteomes" id="UP001623852"/>
    </source>
</evidence>
<keyword evidence="1" id="KW-1133">Transmembrane helix</keyword>
<name>A0ABZ2UI61_9FLAO</name>
<dbReference type="Proteomes" id="UP001623852">
    <property type="component" value="Chromosome"/>
</dbReference>
<keyword evidence="3" id="KW-1185">Reference proteome</keyword>
<reference evidence="2 3" key="1">
    <citation type="submission" date="2024-03" db="EMBL/GenBank/DDBJ databases">
        <title>Flavobacterium soyae.</title>
        <authorList>
            <person name="Zheng W."/>
        </authorList>
    </citation>
    <scope>NUCLEOTIDE SEQUENCE [LARGE SCALE GENOMIC DNA]</scope>
    <source>
        <strain evidence="2 3">55</strain>
    </source>
</reference>
<evidence type="ECO:0000313" key="2">
    <source>
        <dbReference type="EMBL" id="WYZ21204.1"/>
    </source>
</evidence>
<evidence type="ECO:0008006" key="4">
    <source>
        <dbReference type="Google" id="ProtNLM"/>
    </source>
</evidence>
<protein>
    <recommendedName>
        <fullName evidence="4">CDP-diacylglycerol--glycerol-3-phosphate 3-phosphatidyltransferase</fullName>
    </recommendedName>
</protein>
<accession>A0ABZ2UI61</accession>
<organism evidence="2 3">
    <name type="scientific">Flavobacterium soyae</name>
    <dbReference type="NCBI Taxonomy" id="2903098"/>
    <lineage>
        <taxon>Bacteria</taxon>
        <taxon>Pseudomonadati</taxon>
        <taxon>Bacteroidota</taxon>
        <taxon>Flavobacteriia</taxon>
        <taxon>Flavobacteriales</taxon>
        <taxon>Flavobacteriaceae</taxon>
        <taxon>Flavobacterium</taxon>
    </lineage>
</organism>
<evidence type="ECO:0000256" key="1">
    <source>
        <dbReference type="SAM" id="Phobius"/>
    </source>
</evidence>
<gene>
    <name evidence="2" type="ORF">AABD74_07015</name>
</gene>
<keyword evidence="1" id="KW-0472">Membrane</keyword>
<proteinExistence type="predicted"/>
<dbReference type="EMBL" id="CP150845">
    <property type="protein sequence ID" value="WYZ21204.1"/>
    <property type="molecule type" value="Genomic_DNA"/>
</dbReference>
<sequence length="45" mass="5110">MKNIPILLIAFRLLLGPILIMLTYNFGAEIRKELVVLIFLGLLVI</sequence>
<feature type="transmembrane region" description="Helical" evidence="1">
    <location>
        <begin position="6"/>
        <end position="24"/>
    </location>
</feature>